<protein>
    <recommendedName>
        <fullName evidence="1">BROMI C-terminal Rab TBC-like domain-containing protein</fullName>
    </recommendedName>
</protein>
<proteinExistence type="predicted"/>
<dbReference type="AlphaFoldDB" id="A0A9P0F9V9"/>
<evidence type="ECO:0000313" key="2">
    <source>
        <dbReference type="EMBL" id="CAH0395639.1"/>
    </source>
</evidence>
<gene>
    <name evidence="2" type="ORF">BEMITA_LOCUS13805</name>
</gene>
<accession>A0A9P0F9V9</accession>
<dbReference type="EMBL" id="OU963870">
    <property type="protein sequence ID" value="CAH0395639.1"/>
    <property type="molecule type" value="Genomic_DNA"/>
</dbReference>
<dbReference type="Pfam" id="PF23440">
    <property type="entry name" value="BROMI_C"/>
    <property type="match status" value="1"/>
</dbReference>
<dbReference type="Gene3D" id="1.10.472.80">
    <property type="entry name" value="Ypt/Rab-GAP domain of gyp1p, domain 3"/>
    <property type="match status" value="1"/>
</dbReference>
<dbReference type="Proteomes" id="UP001152759">
    <property type="component" value="Chromosome 9"/>
</dbReference>
<reference evidence="2" key="1">
    <citation type="submission" date="2021-12" db="EMBL/GenBank/DDBJ databases">
        <authorList>
            <person name="King R."/>
        </authorList>
    </citation>
    <scope>NUCLEOTIDE SEQUENCE</scope>
</reference>
<organism evidence="2 3">
    <name type="scientific">Bemisia tabaci</name>
    <name type="common">Sweetpotato whitefly</name>
    <name type="synonym">Aleurodes tabaci</name>
    <dbReference type="NCBI Taxonomy" id="7038"/>
    <lineage>
        <taxon>Eukaryota</taxon>
        <taxon>Metazoa</taxon>
        <taxon>Ecdysozoa</taxon>
        <taxon>Arthropoda</taxon>
        <taxon>Hexapoda</taxon>
        <taxon>Insecta</taxon>
        <taxon>Pterygota</taxon>
        <taxon>Neoptera</taxon>
        <taxon>Paraneoptera</taxon>
        <taxon>Hemiptera</taxon>
        <taxon>Sternorrhyncha</taxon>
        <taxon>Aleyrodoidea</taxon>
        <taxon>Aleyrodidae</taxon>
        <taxon>Aleyrodinae</taxon>
        <taxon>Bemisia</taxon>
    </lineage>
</organism>
<sequence>MPFLDRKGLPADIFCKDFQTDNAYQWNEPSLRLFVSYAINSKKSLETLIQYNYFTIRPFQNLLQSEAFYMTGFTTTQKEIYRAFMSIIFIISLSSEAFKEIVSQIKEPDAEDSILNLEEELNRVSVLYVIPCNLFYYSDSQSIFHFIALSALRVLFQNIDICICLSLKFNLQERMTDMENFATNNFKKSREIIIDECSLLRNELNNLSCCPGIYSSSLTHSESLQSEQKFKTAVQKRKQLNDLNKFLFDTKKGLHDLGWLKNLRKTFLSTLKDEVKCSTVLDIVEQVSKCGGYLAGKSIQWSLLEKKYLSKLSKFDEMAVSLVLRYGEKNNLLNENKDNKENYVQFLSRCETYFTPPPENSVQFDWFSATVFLICSGNIDRSLQILSLLSAFPSTVYSWLQLAGKRGQSWSMFGQLIEWLLSAELPKIYFLFQTKGVSWWLVYQSWMRQCFLNQLQWNEILQWILLIVLYPVDYQIYYSISVLKCSQESLLLSDQNDNFFDALMGVMHNYHLGDQARYLNHLHKKYSTFLSQNLQFTADYI</sequence>
<evidence type="ECO:0000313" key="3">
    <source>
        <dbReference type="Proteomes" id="UP001152759"/>
    </source>
</evidence>
<keyword evidence="3" id="KW-1185">Reference proteome</keyword>
<name>A0A9P0F9V9_BEMTA</name>
<dbReference type="InterPro" id="IPR055392">
    <property type="entry name" value="BROMI_C"/>
</dbReference>
<feature type="domain" description="BROMI C-terminal Rab TBC-like" evidence="1">
    <location>
        <begin position="234"/>
        <end position="533"/>
    </location>
</feature>
<evidence type="ECO:0000259" key="1">
    <source>
        <dbReference type="Pfam" id="PF23440"/>
    </source>
</evidence>